<evidence type="ECO:0000313" key="1">
    <source>
        <dbReference type="EMBL" id="MFC3227334.1"/>
    </source>
</evidence>
<dbReference type="EMBL" id="JBHRTR010000022">
    <property type="protein sequence ID" value="MFC3227334.1"/>
    <property type="molecule type" value="Genomic_DNA"/>
</dbReference>
<keyword evidence="2" id="KW-1185">Reference proteome</keyword>
<comment type="caution">
    <text evidence="1">The sequence shown here is derived from an EMBL/GenBank/DDBJ whole genome shotgun (WGS) entry which is preliminary data.</text>
</comment>
<gene>
    <name evidence="1" type="ORF">ACFOGJ_08845</name>
</gene>
<accession>A0ABV7KYR4</accession>
<proteinExistence type="predicted"/>
<dbReference type="Proteomes" id="UP001595528">
    <property type="component" value="Unassembled WGS sequence"/>
</dbReference>
<evidence type="ECO:0000313" key="2">
    <source>
        <dbReference type="Proteomes" id="UP001595528"/>
    </source>
</evidence>
<reference evidence="2" key="1">
    <citation type="journal article" date="2019" name="Int. J. Syst. Evol. Microbiol.">
        <title>The Global Catalogue of Microorganisms (GCM) 10K type strain sequencing project: providing services to taxonomists for standard genome sequencing and annotation.</title>
        <authorList>
            <consortium name="The Broad Institute Genomics Platform"/>
            <consortium name="The Broad Institute Genome Sequencing Center for Infectious Disease"/>
            <person name="Wu L."/>
            <person name="Ma J."/>
        </authorList>
    </citation>
    <scope>NUCLEOTIDE SEQUENCE [LARGE SCALE GENOMIC DNA]</scope>
    <source>
        <strain evidence="2">KCTC 42964</strain>
    </source>
</reference>
<sequence>MFRKPLTVRRKLPGAWANGVWVDGSDVDLSIMASVQPATPEDMQSLPEGRRNMAAYRLYTSTELRSSEDDETNPDRVTLFNDDYEITQVGRWQNGIRSHYRAIATKARP</sequence>
<evidence type="ECO:0008006" key="3">
    <source>
        <dbReference type="Google" id="ProtNLM"/>
    </source>
</evidence>
<protein>
    <recommendedName>
        <fullName evidence="3">Head-tail adaptor protein</fullName>
    </recommendedName>
</protein>
<dbReference type="RefSeq" id="WP_379899499.1">
    <property type="nucleotide sequence ID" value="NZ_JBHRTR010000022.1"/>
</dbReference>
<name>A0ABV7KYR4_9PROT</name>
<organism evidence="1 2">
    <name type="scientific">Marinibaculum pumilum</name>
    <dbReference type="NCBI Taxonomy" id="1766165"/>
    <lineage>
        <taxon>Bacteria</taxon>
        <taxon>Pseudomonadati</taxon>
        <taxon>Pseudomonadota</taxon>
        <taxon>Alphaproteobacteria</taxon>
        <taxon>Rhodospirillales</taxon>
        <taxon>Rhodospirillaceae</taxon>
        <taxon>Marinibaculum</taxon>
    </lineage>
</organism>